<evidence type="ECO:0000313" key="1">
    <source>
        <dbReference type="EMBL" id="QAZ69345.1"/>
    </source>
</evidence>
<protein>
    <submittedName>
        <fullName evidence="1">Uncharacterized protein</fullName>
    </submittedName>
</protein>
<name>A0A4P6HQD9_9BACT</name>
<sequence length="63" mass="6767">MGGPTITLTPLTGSAINDMVLDYMALSGDRRRAELAHFLESGRSVQSDIMAVTLRGMILRTSA</sequence>
<proteinExistence type="predicted"/>
<dbReference type="EMBL" id="CP026538">
    <property type="protein sequence ID" value="QAZ69345.1"/>
    <property type="molecule type" value="Genomic_DNA"/>
</dbReference>
<dbReference type="KEGG" id="dcb:C3Y92_19720"/>
<organism evidence="1 2">
    <name type="scientific">Solidesulfovibrio carbinolicus</name>
    <dbReference type="NCBI Taxonomy" id="296842"/>
    <lineage>
        <taxon>Bacteria</taxon>
        <taxon>Pseudomonadati</taxon>
        <taxon>Thermodesulfobacteriota</taxon>
        <taxon>Desulfovibrionia</taxon>
        <taxon>Desulfovibrionales</taxon>
        <taxon>Desulfovibrionaceae</taxon>
        <taxon>Solidesulfovibrio</taxon>
    </lineage>
</organism>
<dbReference type="Proteomes" id="UP000293296">
    <property type="component" value="Chromosome"/>
</dbReference>
<keyword evidence="2" id="KW-1185">Reference proteome</keyword>
<dbReference type="AlphaFoldDB" id="A0A4P6HQD9"/>
<evidence type="ECO:0000313" key="2">
    <source>
        <dbReference type="Proteomes" id="UP000293296"/>
    </source>
</evidence>
<reference evidence="1 2" key="1">
    <citation type="submission" date="2018-02" db="EMBL/GenBank/DDBJ databases">
        <title>Genome sequence of Desulfovibrio carbinolicus DSM 3852.</title>
        <authorList>
            <person name="Wilbanks E."/>
            <person name="Skennerton C.T."/>
            <person name="Orphan V.J."/>
        </authorList>
    </citation>
    <scope>NUCLEOTIDE SEQUENCE [LARGE SCALE GENOMIC DNA]</scope>
    <source>
        <strain evidence="1 2">DSM 3852</strain>
    </source>
</reference>
<accession>A0A4P6HQD9</accession>
<dbReference type="RefSeq" id="WP_015863184.1">
    <property type="nucleotide sequence ID" value="NZ_CP026538.1"/>
</dbReference>
<gene>
    <name evidence="1" type="ORF">C3Y92_19720</name>
</gene>
<dbReference type="OrthoDB" id="5459836at2"/>